<proteinExistence type="inferred from homology"/>
<organism evidence="6 7">
    <name type="scientific">Sphingomonas cavernae</name>
    <dbReference type="NCBI Taxonomy" id="2320861"/>
    <lineage>
        <taxon>Bacteria</taxon>
        <taxon>Pseudomonadati</taxon>
        <taxon>Pseudomonadota</taxon>
        <taxon>Alphaproteobacteria</taxon>
        <taxon>Sphingomonadales</taxon>
        <taxon>Sphingomonadaceae</taxon>
        <taxon>Sphingomonas</taxon>
    </lineage>
</organism>
<dbReference type="GO" id="GO:0046872">
    <property type="term" value="F:metal ion binding"/>
    <property type="evidence" value="ECO:0007669"/>
    <property type="project" value="UniProtKB-KW"/>
</dbReference>
<evidence type="ECO:0000256" key="2">
    <source>
        <dbReference type="ARBA" id="ARBA00022723"/>
    </source>
</evidence>
<sequence>MTQSGGCLCGAVRYRVSGPPQATSLCHCASCRRATGGPSLAWVIFLEDKVEITQGELAIFESSPGVERGFCARCGTSLTYRRANRPGLFDVTTGSLDDPEAFPPGKEIWIEERLSWIAPNPALPQHAQFSTPAASQD</sequence>
<dbReference type="GO" id="GO:0016846">
    <property type="term" value="F:carbon-sulfur lyase activity"/>
    <property type="evidence" value="ECO:0007669"/>
    <property type="project" value="InterPro"/>
</dbReference>
<comment type="similarity">
    <text evidence="1">Belongs to the Gfa family.</text>
</comment>
<dbReference type="InterPro" id="IPR006913">
    <property type="entry name" value="CENP-V/GFA"/>
</dbReference>
<dbReference type="EMBL" id="QYUM01000003">
    <property type="protein sequence ID" value="RJF90349.1"/>
    <property type="molecule type" value="Genomic_DNA"/>
</dbReference>
<evidence type="ECO:0000256" key="4">
    <source>
        <dbReference type="ARBA" id="ARBA00023239"/>
    </source>
</evidence>
<evidence type="ECO:0000256" key="3">
    <source>
        <dbReference type="ARBA" id="ARBA00022833"/>
    </source>
</evidence>
<gene>
    <name evidence="6" type="ORF">D3876_08820</name>
</gene>
<dbReference type="Pfam" id="PF04828">
    <property type="entry name" value="GFA"/>
    <property type="match status" value="1"/>
</dbReference>
<dbReference type="Gene3D" id="3.90.1590.10">
    <property type="entry name" value="glutathione-dependent formaldehyde- activating enzyme (gfa)"/>
    <property type="match status" value="1"/>
</dbReference>
<dbReference type="PANTHER" id="PTHR33337:SF40">
    <property type="entry name" value="CENP-V_GFA DOMAIN-CONTAINING PROTEIN-RELATED"/>
    <property type="match status" value="1"/>
</dbReference>
<keyword evidence="4" id="KW-0456">Lyase</keyword>
<dbReference type="InterPro" id="IPR011057">
    <property type="entry name" value="Mss4-like_sf"/>
</dbReference>
<feature type="domain" description="CENP-V/GFA" evidence="5">
    <location>
        <begin position="3"/>
        <end position="110"/>
    </location>
</feature>
<evidence type="ECO:0000313" key="7">
    <source>
        <dbReference type="Proteomes" id="UP000286100"/>
    </source>
</evidence>
<reference evidence="6 7" key="1">
    <citation type="submission" date="2018-09" db="EMBL/GenBank/DDBJ databases">
        <authorList>
            <person name="Zhu H."/>
        </authorList>
    </citation>
    <scope>NUCLEOTIDE SEQUENCE [LARGE SCALE GENOMIC DNA]</scope>
    <source>
        <strain evidence="6 7">K2R01-6</strain>
    </source>
</reference>
<dbReference type="PANTHER" id="PTHR33337">
    <property type="entry name" value="GFA DOMAIN-CONTAINING PROTEIN"/>
    <property type="match status" value="1"/>
</dbReference>
<comment type="caution">
    <text evidence="6">The sequence shown here is derived from an EMBL/GenBank/DDBJ whole genome shotgun (WGS) entry which is preliminary data.</text>
</comment>
<protein>
    <submittedName>
        <fullName evidence="6">GFA family protein</fullName>
    </submittedName>
</protein>
<keyword evidence="7" id="KW-1185">Reference proteome</keyword>
<evidence type="ECO:0000256" key="1">
    <source>
        <dbReference type="ARBA" id="ARBA00005495"/>
    </source>
</evidence>
<evidence type="ECO:0000259" key="5">
    <source>
        <dbReference type="PROSITE" id="PS51891"/>
    </source>
</evidence>
<dbReference type="RefSeq" id="WP_119761480.1">
    <property type="nucleotide sequence ID" value="NZ_QYUM01000003.1"/>
</dbReference>
<keyword evidence="2" id="KW-0479">Metal-binding</keyword>
<keyword evidence="3" id="KW-0862">Zinc</keyword>
<dbReference type="Proteomes" id="UP000286100">
    <property type="component" value="Unassembled WGS sequence"/>
</dbReference>
<dbReference type="SUPFAM" id="SSF51316">
    <property type="entry name" value="Mss4-like"/>
    <property type="match status" value="1"/>
</dbReference>
<dbReference type="PROSITE" id="PS51891">
    <property type="entry name" value="CENP_V_GFA"/>
    <property type="match status" value="1"/>
</dbReference>
<dbReference type="OrthoDB" id="7186766at2"/>
<accession>A0A418WKJ1</accession>
<dbReference type="AlphaFoldDB" id="A0A418WKJ1"/>
<evidence type="ECO:0000313" key="6">
    <source>
        <dbReference type="EMBL" id="RJF90349.1"/>
    </source>
</evidence>
<name>A0A418WKJ1_9SPHN</name>